<evidence type="ECO:0000313" key="1">
    <source>
        <dbReference type="EMBL" id="CAB5503022.1"/>
    </source>
</evidence>
<sequence>MALMFQRLARNFAKNGYFPTDEKTTEGILSRLVFDVKKNERKQGVVRMLDPCCGEGVALAECSEYLDTNFTSRANIKIETVGIEIDEERAYHAKSMSNLDRIVHGNLSDCYIAQRQFGLLFLNPPYGDILADKANLSKDSGKERYETMFYENTNKLLQFGGVLVFIVPNTCLSERLSKMIASHFDQVSVYASPEQRFKQVVIFGIRCKSKPADKVVVSKLMNASQDITTLDTLTDQPNPDKEGCFYQLPLSFGALKLNQIEIDTKQLSHEVANIGRSSSLWNNFKTHFNSVNKNTYRPLHQMSDWHLSLALAAGQVSGVVESKDGRRLLVKGRTFKGKKEITETQVNEVSGNISETRISTDVFVPSIKAINFTKESVNFGEIITIK</sequence>
<evidence type="ECO:0000313" key="2">
    <source>
        <dbReference type="Proteomes" id="UP000635628"/>
    </source>
</evidence>
<dbReference type="Proteomes" id="UP000635628">
    <property type="component" value="Unassembled WGS sequence"/>
</dbReference>
<organism evidence="1 2">
    <name type="scientific">Bathymodiolus azoricus thioautotrophic gill symbiont</name>
    <dbReference type="NCBI Taxonomy" id="235205"/>
    <lineage>
        <taxon>Bacteria</taxon>
        <taxon>Pseudomonadati</taxon>
        <taxon>Pseudomonadota</taxon>
        <taxon>Gammaproteobacteria</taxon>
        <taxon>sulfur-oxidizing symbionts</taxon>
    </lineage>
</organism>
<protein>
    <submittedName>
        <fullName evidence="1">FIG023873: Plasmid related protein</fullName>
    </submittedName>
</protein>
<dbReference type="EMBL" id="CAESAP020000228">
    <property type="protein sequence ID" value="CAB5503022.1"/>
    <property type="molecule type" value="Genomic_DNA"/>
</dbReference>
<gene>
    <name evidence="1" type="ORF">AZO1586R_1522</name>
</gene>
<proteinExistence type="predicted"/>
<name>A0ACA8ZU12_9GAMM</name>
<keyword evidence="2" id="KW-1185">Reference proteome</keyword>
<comment type="caution">
    <text evidence="1">The sequence shown here is derived from an EMBL/GenBank/DDBJ whole genome shotgun (WGS) entry which is preliminary data.</text>
</comment>
<accession>A0ACA8ZU12</accession>
<reference evidence="1" key="1">
    <citation type="submission" date="2020-05" db="EMBL/GenBank/DDBJ databases">
        <authorList>
            <person name="Petersen J."/>
            <person name="Sayavedra L."/>
        </authorList>
    </citation>
    <scope>NUCLEOTIDE SEQUENCE</scope>
    <source>
        <strain evidence="1">B azoricus SOX Menez Gwen</strain>
    </source>
</reference>